<dbReference type="AlphaFoldDB" id="A0A8T0EE42"/>
<sequence length="101" mass="12051">MRMLWGGAPEVLFCPAYLWVYGWLERCRINNIISHTKIYYESSLLMKFPGPPRRYQSSSNTDPTKRVMPASKANRKVKELETKIKQQNFLSDIFWRQTRHL</sequence>
<dbReference type="Proteomes" id="UP000807504">
    <property type="component" value="Unassembled WGS sequence"/>
</dbReference>
<comment type="caution">
    <text evidence="2">The sequence shown here is derived from an EMBL/GenBank/DDBJ whole genome shotgun (WGS) entry which is preliminary data.</text>
</comment>
<organism evidence="2 3">
    <name type="scientific">Argiope bruennichi</name>
    <name type="common">Wasp spider</name>
    <name type="synonym">Aranea bruennichi</name>
    <dbReference type="NCBI Taxonomy" id="94029"/>
    <lineage>
        <taxon>Eukaryota</taxon>
        <taxon>Metazoa</taxon>
        <taxon>Ecdysozoa</taxon>
        <taxon>Arthropoda</taxon>
        <taxon>Chelicerata</taxon>
        <taxon>Arachnida</taxon>
        <taxon>Araneae</taxon>
        <taxon>Araneomorphae</taxon>
        <taxon>Entelegynae</taxon>
        <taxon>Araneoidea</taxon>
        <taxon>Araneidae</taxon>
        <taxon>Argiope</taxon>
    </lineage>
</organism>
<gene>
    <name evidence="2" type="ORF">HNY73_018400</name>
</gene>
<dbReference type="EMBL" id="JABXBU010002228">
    <property type="protein sequence ID" value="KAF8770923.1"/>
    <property type="molecule type" value="Genomic_DNA"/>
</dbReference>
<name>A0A8T0EE42_ARGBR</name>
<evidence type="ECO:0000313" key="2">
    <source>
        <dbReference type="EMBL" id="KAF8770923.1"/>
    </source>
</evidence>
<reference evidence="2" key="1">
    <citation type="journal article" date="2020" name="bioRxiv">
        <title>Chromosome-level reference genome of the European wasp spider Argiope bruennichi: a resource for studies on range expansion and evolutionary adaptation.</title>
        <authorList>
            <person name="Sheffer M.M."/>
            <person name="Hoppe A."/>
            <person name="Krehenwinkel H."/>
            <person name="Uhl G."/>
            <person name="Kuss A.W."/>
            <person name="Jensen L."/>
            <person name="Jensen C."/>
            <person name="Gillespie R.G."/>
            <person name="Hoff K.J."/>
            <person name="Prost S."/>
        </authorList>
    </citation>
    <scope>NUCLEOTIDE SEQUENCE</scope>
</reference>
<proteinExistence type="predicted"/>
<evidence type="ECO:0000313" key="3">
    <source>
        <dbReference type="Proteomes" id="UP000807504"/>
    </source>
</evidence>
<evidence type="ECO:0000256" key="1">
    <source>
        <dbReference type="SAM" id="MobiDB-lite"/>
    </source>
</evidence>
<protein>
    <submittedName>
        <fullName evidence="2">Uncharacterized protein</fullName>
    </submittedName>
</protein>
<keyword evidence="3" id="KW-1185">Reference proteome</keyword>
<feature type="region of interest" description="Disordered" evidence="1">
    <location>
        <begin position="51"/>
        <end position="72"/>
    </location>
</feature>
<reference evidence="2" key="2">
    <citation type="submission" date="2020-06" db="EMBL/GenBank/DDBJ databases">
        <authorList>
            <person name="Sheffer M."/>
        </authorList>
    </citation>
    <scope>NUCLEOTIDE SEQUENCE</scope>
</reference>
<accession>A0A8T0EE42</accession>